<organism evidence="2 3">
    <name type="scientific">Protopolystoma xenopodis</name>
    <dbReference type="NCBI Taxonomy" id="117903"/>
    <lineage>
        <taxon>Eukaryota</taxon>
        <taxon>Metazoa</taxon>
        <taxon>Spiralia</taxon>
        <taxon>Lophotrochozoa</taxon>
        <taxon>Platyhelminthes</taxon>
        <taxon>Monogenea</taxon>
        <taxon>Polyopisthocotylea</taxon>
        <taxon>Polystomatidea</taxon>
        <taxon>Polystomatidae</taxon>
        <taxon>Protopolystoma</taxon>
    </lineage>
</organism>
<feature type="region of interest" description="Disordered" evidence="1">
    <location>
        <begin position="136"/>
        <end position="161"/>
    </location>
</feature>
<evidence type="ECO:0000313" key="3">
    <source>
        <dbReference type="Proteomes" id="UP000784294"/>
    </source>
</evidence>
<gene>
    <name evidence="2" type="ORF">PXEA_LOCUS18570</name>
</gene>
<dbReference type="OrthoDB" id="2325716at2759"/>
<sequence>MNEQKRSLFRRQSIVDPVHIGPVETLLAQTRNLGRRDCCLCPRTFCMDSGSGMLHTMFDIGVSLGRLMANHLIMTIPMDGGQVIWYDLDGNLVKSIPLAAAHFIILRSLVHYEGAPSSVVYTVLSKRFLSKNIRMDKPDKPALKDRPQKQRNVSDKEEKKTDYASVVLEDEADHESDHESDQEPEDKGLLLLEVDFFSGRMTELMELDRNWSERFFPGNLELSMKDWLVGKRGNLLSIAYIPTRELIVDNANLVNESFYFSSLRRTMTFTLDIGAFLLDVDNFRLAHLTEAFPQKMVVYNTTRLADGRVVCLARPEDDSKKALYFFGQKSNESSEPSEAIKSDGDEMERREATYDPLRRASRAKLRLTRIHFELVKEIDISNDLPNRLQAITSRPSYTDNFVVFLFHGSRRLANQLGLILNANRDRLVRLQLPFDVTSEGLTPEQKQMHTRVLR</sequence>
<dbReference type="EMBL" id="CAAALY010071838">
    <property type="protein sequence ID" value="VEL25130.1"/>
    <property type="molecule type" value="Genomic_DNA"/>
</dbReference>
<reference evidence="2" key="1">
    <citation type="submission" date="2018-11" db="EMBL/GenBank/DDBJ databases">
        <authorList>
            <consortium name="Pathogen Informatics"/>
        </authorList>
    </citation>
    <scope>NUCLEOTIDE SEQUENCE</scope>
</reference>
<keyword evidence="3" id="KW-1185">Reference proteome</keyword>
<comment type="caution">
    <text evidence="2">The sequence shown here is derived from an EMBL/GenBank/DDBJ whole genome shotgun (WGS) entry which is preliminary data.</text>
</comment>
<accession>A0A3S5CP76</accession>
<name>A0A3S5CP76_9PLAT</name>
<dbReference type="Proteomes" id="UP000784294">
    <property type="component" value="Unassembled WGS sequence"/>
</dbReference>
<evidence type="ECO:0000256" key="1">
    <source>
        <dbReference type="SAM" id="MobiDB-lite"/>
    </source>
</evidence>
<proteinExistence type="predicted"/>
<protein>
    <submittedName>
        <fullName evidence="2">Uncharacterized protein</fullName>
    </submittedName>
</protein>
<evidence type="ECO:0000313" key="2">
    <source>
        <dbReference type="EMBL" id="VEL25130.1"/>
    </source>
</evidence>
<dbReference type="AlphaFoldDB" id="A0A3S5CP76"/>